<evidence type="ECO:0000256" key="2">
    <source>
        <dbReference type="ARBA" id="ARBA00022448"/>
    </source>
</evidence>
<evidence type="ECO:0000256" key="3">
    <source>
        <dbReference type="ARBA" id="ARBA00022452"/>
    </source>
</evidence>
<dbReference type="InterPro" id="IPR000531">
    <property type="entry name" value="Beta-barrel_TonB"/>
</dbReference>
<keyword evidence="9 13" id="KW-0798">TonB box</keyword>
<keyword evidence="2 12" id="KW-0813">Transport</keyword>
<name>A0ABY8V6J1_9FLAO</name>
<keyword evidence="5 12" id="KW-0812">Transmembrane</keyword>
<keyword evidence="6 14" id="KW-0732">Signal</keyword>
<evidence type="ECO:0000256" key="8">
    <source>
        <dbReference type="ARBA" id="ARBA00023065"/>
    </source>
</evidence>
<dbReference type="PROSITE" id="PS52016">
    <property type="entry name" value="TONB_DEPENDENT_REC_3"/>
    <property type="match status" value="1"/>
</dbReference>
<keyword evidence="17" id="KW-0675">Receptor</keyword>
<dbReference type="Proteomes" id="UP001223501">
    <property type="component" value="Chromosome"/>
</dbReference>
<dbReference type="InterPro" id="IPR036942">
    <property type="entry name" value="Beta-barrel_TonB_sf"/>
</dbReference>
<comment type="subcellular location">
    <subcellularLocation>
        <location evidence="1 12">Cell outer membrane</location>
        <topology evidence="1 12">Multi-pass membrane protein</topology>
    </subcellularLocation>
</comment>
<feature type="domain" description="TonB-dependent receptor plug" evidence="16">
    <location>
        <begin position="62"/>
        <end position="158"/>
    </location>
</feature>
<dbReference type="PANTHER" id="PTHR32552:SF68">
    <property type="entry name" value="FERRICHROME OUTER MEMBRANE TRANSPORTER_PHAGE RECEPTOR"/>
    <property type="match status" value="1"/>
</dbReference>
<dbReference type="EMBL" id="CP106831">
    <property type="protein sequence ID" value="WIH96777.1"/>
    <property type="molecule type" value="Genomic_DNA"/>
</dbReference>
<dbReference type="SUPFAM" id="SSF56935">
    <property type="entry name" value="Porins"/>
    <property type="match status" value="1"/>
</dbReference>
<dbReference type="Pfam" id="PF00593">
    <property type="entry name" value="TonB_dep_Rec_b-barrel"/>
    <property type="match status" value="1"/>
</dbReference>
<sequence length="743" mass="83319">MRKNIYLLSTLTLLSLSTASAQETKKERKDSINTLQEVEIFGDRNKNQRGLETITRFPGSPQDQLQSISIISEKLIEDQGALTITEAARNVPGVTLFGSYGGNRESMSIRGYRGTPVLKNGIRMDSDFRTSSGVVDMQGVESLQVIRGAAAITQGMANGLGSAGGVINVITKTPRYINAGNLGLRVGSWNQIRTTFDVQRVLTENKNLAVRINGAYEQADSYRDVINKNRLYINPSIGWKIDDKTEFVAEFDYFNGEATPDRGTFNTKDITENGLIDFGSRFLGYDIDNEEMKTFSYSARITRQLTDKINVRAAYMANTYERDQIASTLTAVKGSGNGHLRDRGLGRSFKDDRNSTLQIDVMGKDFMFGKFKWSWQVGYDLSSTRTDSRTSANNYRDENGKIVVDTNDKEINPLLNLDRINAYEANTNHIDLDANQLDALRLGKSEMSKMTSYGFMAQQRISYADFVTLVASARYSYANDYKDSAIDPMIGLMVSPTKNINFYGTYATTTSLRSAARKMIDGTTAGASSTDQFEAGIKTSWFNDRFRANVNYFNMNEDNLTYQYYDPITNAPTNFYDYAGSLRREGLELEVTGRPLPNVQVLLGYSYTDVGYKNSPAYVEGSRPMNSPYSTANAWVQYKFQKTNTFADGLGVSLGVYYVGSRPVNDQATTRDSHGNVMNGQAPFLMPEMTTLNAQLSYSMKRFDFRLFFNNITDEIGYNSYYRGGYINQIDPFNMAAQVVFKF</sequence>
<keyword evidence="4" id="KW-0410">Iron transport</keyword>
<organism evidence="17 18">
    <name type="scientific">Empedobacter falsenii</name>
    <dbReference type="NCBI Taxonomy" id="343874"/>
    <lineage>
        <taxon>Bacteria</taxon>
        <taxon>Pseudomonadati</taxon>
        <taxon>Bacteroidota</taxon>
        <taxon>Flavobacteriia</taxon>
        <taxon>Flavobacteriales</taxon>
        <taxon>Weeksellaceae</taxon>
        <taxon>Empedobacter</taxon>
    </lineage>
</organism>
<feature type="domain" description="TonB-dependent receptor-like beta-barrel" evidence="15">
    <location>
        <begin position="239"/>
        <end position="712"/>
    </location>
</feature>
<evidence type="ECO:0000256" key="5">
    <source>
        <dbReference type="ARBA" id="ARBA00022692"/>
    </source>
</evidence>
<dbReference type="Pfam" id="PF07715">
    <property type="entry name" value="Plug"/>
    <property type="match status" value="1"/>
</dbReference>
<dbReference type="Gene3D" id="2.40.170.20">
    <property type="entry name" value="TonB-dependent receptor, beta-barrel domain"/>
    <property type="match status" value="1"/>
</dbReference>
<accession>A0ABY8V6J1</accession>
<evidence type="ECO:0000313" key="17">
    <source>
        <dbReference type="EMBL" id="WIH96777.1"/>
    </source>
</evidence>
<feature type="chain" id="PRO_5046881086" evidence="14">
    <location>
        <begin position="22"/>
        <end position="743"/>
    </location>
</feature>
<evidence type="ECO:0000256" key="1">
    <source>
        <dbReference type="ARBA" id="ARBA00004571"/>
    </source>
</evidence>
<keyword evidence="8" id="KW-0406">Ion transport</keyword>
<gene>
    <name evidence="17" type="ORF">OBA43_11000</name>
</gene>
<evidence type="ECO:0000256" key="12">
    <source>
        <dbReference type="PROSITE-ProRule" id="PRU01360"/>
    </source>
</evidence>
<dbReference type="InterPro" id="IPR012910">
    <property type="entry name" value="Plug_dom"/>
</dbReference>
<keyword evidence="18" id="KW-1185">Reference proteome</keyword>
<reference evidence="17 18" key="1">
    <citation type="submission" date="2022-09" db="EMBL/GenBank/DDBJ databases">
        <title>Whole genome sequencing analysis of tet(X)-positive Empedobacter falsenii YWS9-3.</title>
        <authorList>
            <person name="Chen C."/>
            <person name="Lv Y.-L."/>
        </authorList>
    </citation>
    <scope>NUCLEOTIDE SEQUENCE [LARGE SCALE GENOMIC DNA]</scope>
    <source>
        <strain evidence="17 18">YWS9-3_T</strain>
    </source>
</reference>
<evidence type="ECO:0000259" key="16">
    <source>
        <dbReference type="Pfam" id="PF07715"/>
    </source>
</evidence>
<dbReference type="RefSeq" id="WP_284583226.1">
    <property type="nucleotide sequence ID" value="NZ_CP106831.1"/>
</dbReference>
<evidence type="ECO:0000256" key="10">
    <source>
        <dbReference type="ARBA" id="ARBA00023136"/>
    </source>
</evidence>
<evidence type="ECO:0000256" key="6">
    <source>
        <dbReference type="ARBA" id="ARBA00022729"/>
    </source>
</evidence>
<keyword evidence="11 12" id="KW-0998">Cell outer membrane</keyword>
<evidence type="ECO:0000259" key="15">
    <source>
        <dbReference type="Pfam" id="PF00593"/>
    </source>
</evidence>
<evidence type="ECO:0000256" key="7">
    <source>
        <dbReference type="ARBA" id="ARBA00023004"/>
    </source>
</evidence>
<evidence type="ECO:0000256" key="9">
    <source>
        <dbReference type="ARBA" id="ARBA00023077"/>
    </source>
</evidence>
<keyword evidence="7" id="KW-0408">Iron</keyword>
<dbReference type="CDD" id="cd01347">
    <property type="entry name" value="ligand_gated_channel"/>
    <property type="match status" value="1"/>
</dbReference>
<evidence type="ECO:0000256" key="13">
    <source>
        <dbReference type="RuleBase" id="RU003357"/>
    </source>
</evidence>
<protein>
    <submittedName>
        <fullName evidence="17">TonB-dependent receptor</fullName>
    </submittedName>
</protein>
<keyword evidence="10 12" id="KW-0472">Membrane</keyword>
<dbReference type="InterPro" id="IPR039426">
    <property type="entry name" value="TonB-dep_rcpt-like"/>
</dbReference>
<evidence type="ECO:0000256" key="14">
    <source>
        <dbReference type="SAM" id="SignalP"/>
    </source>
</evidence>
<dbReference type="InterPro" id="IPR037066">
    <property type="entry name" value="Plug_dom_sf"/>
</dbReference>
<feature type="signal peptide" evidence="14">
    <location>
        <begin position="1"/>
        <end position="21"/>
    </location>
</feature>
<comment type="similarity">
    <text evidence="12 13">Belongs to the TonB-dependent receptor family.</text>
</comment>
<keyword evidence="3 12" id="KW-1134">Transmembrane beta strand</keyword>
<dbReference type="Gene3D" id="2.170.130.10">
    <property type="entry name" value="TonB-dependent receptor, plug domain"/>
    <property type="match status" value="1"/>
</dbReference>
<evidence type="ECO:0000313" key="18">
    <source>
        <dbReference type="Proteomes" id="UP001223501"/>
    </source>
</evidence>
<evidence type="ECO:0000256" key="4">
    <source>
        <dbReference type="ARBA" id="ARBA00022496"/>
    </source>
</evidence>
<evidence type="ECO:0000256" key="11">
    <source>
        <dbReference type="ARBA" id="ARBA00023237"/>
    </source>
</evidence>
<dbReference type="PANTHER" id="PTHR32552">
    <property type="entry name" value="FERRICHROME IRON RECEPTOR-RELATED"/>
    <property type="match status" value="1"/>
</dbReference>
<proteinExistence type="inferred from homology"/>